<comment type="subcellular location">
    <subcellularLocation>
        <location evidence="1">Nucleus</location>
    </subcellularLocation>
</comment>
<keyword evidence="5" id="KW-0175">Coiled coil</keyword>
<dbReference type="SUPFAM" id="SSF140718">
    <property type="entry name" value="Mediator hinge subcomplex-like"/>
    <property type="match status" value="1"/>
</dbReference>
<dbReference type="InterPro" id="IPR021384">
    <property type="entry name" value="Mediator_Med21"/>
</dbReference>
<reference evidence="8" key="1">
    <citation type="journal article" date="2012" name="PLoS Pathog.">
        <title>Comparative genomics of the apicomplexan parasites Toxoplasma gondii and Neospora caninum: Coccidia differing in host range and transmission strategy.</title>
        <authorList>
            <person name="Reid A.J."/>
            <person name="Vermont S.J."/>
            <person name="Cotton J.A."/>
            <person name="Harris D."/>
            <person name="Hill-Cawthorne G.A."/>
            <person name="Konen-Waisman S."/>
            <person name="Latham S.M."/>
            <person name="Mourier T."/>
            <person name="Norton R."/>
            <person name="Quail M.A."/>
            <person name="Sanders M."/>
            <person name="Shanmugam D."/>
            <person name="Sohal A."/>
            <person name="Wasmuth J.D."/>
            <person name="Brunk B."/>
            <person name="Grigg M.E."/>
            <person name="Howard J.C."/>
            <person name="Parkinson J."/>
            <person name="Roos D.S."/>
            <person name="Trees A.J."/>
            <person name="Berriman M."/>
            <person name="Pain A."/>
            <person name="Wastling J.M."/>
        </authorList>
    </citation>
    <scope>NUCLEOTIDE SEQUENCE [LARGE SCALE GENOMIC DNA]</scope>
    <source>
        <strain evidence="8">Liverpool</strain>
    </source>
</reference>
<evidence type="ECO:0000256" key="1">
    <source>
        <dbReference type="ARBA" id="ARBA00004123"/>
    </source>
</evidence>
<evidence type="ECO:0000313" key="8">
    <source>
        <dbReference type="Proteomes" id="UP000007494"/>
    </source>
</evidence>
<sequence length="239" mass="26315">MRETGERADESGDERADESGDERADESGDERADESGDERADESGEERADESGDEREDDSGEERADESGEEREIWGGVVTEKDREGASPPFPSPQAADTVTRLQLLLTNFSSHLYDVVQQVPELAPPLPLSPPNSSSSSSSASKEEGDAEKRAQLESFLLRSANNVAVIMHAIETEMENLPSSLRTRAETNRKIAFLEKENQKAAAELRALTAETSRVRETLRQALRQSLTEDTHIVVDE</sequence>
<accession>F0VPE9</accession>
<dbReference type="OrthoDB" id="333334at2759"/>
<feature type="compositionally biased region" description="Basic and acidic residues" evidence="6">
    <location>
        <begin position="61"/>
        <end position="85"/>
    </location>
</feature>
<gene>
    <name evidence="7" type="ORF">NCLIV_060200</name>
</gene>
<feature type="region of interest" description="Disordered" evidence="6">
    <location>
        <begin position="124"/>
        <end position="150"/>
    </location>
</feature>
<keyword evidence="4" id="KW-0539">Nucleus</keyword>
<keyword evidence="2" id="KW-0805">Transcription regulation</keyword>
<evidence type="ECO:0000256" key="6">
    <source>
        <dbReference type="SAM" id="MobiDB-lite"/>
    </source>
</evidence>
<dbReference type="RefSeq" id="XP_003885623.1">
    <property type="nucleotide sequence ID" value="XM_003885574.1"/>
</dbReference>
<dbReference type="Proteomes" id="UP000007494">
    <property type="component" value="Chromosome XI"/>
</dbReference>
<dbReference type="Gene3D" id="6.10.280.10">
    <property type="entry name" value="Mediator complex, subunit Med21"/>
    <property type="match status" value="1"/>
</dbReference>
<dbReference type="EMBL" id="FR823392">
    <property type="protein sequence ID" value="CBZ55595.1"/>
    <property type="molecule type" value="Genomic_DNA"/>
</dbReference>
<keyword evidence="3" id="KW-0804">Transcription</keyword>
<dbReference type="AlphaFoldDB" id="F0VPE9"/>
<dbReference type="Pfam" id="PF11221">
    <property type="entry name" value="Med21"/>
    <property type="match status" value="1"/>
</dbReference>
<feature type="compositionally biased region" description="Acidic residues" evidence="6">
    <location>
        <begin position="51"/>
        <end position="60"/>
    </location>
</feature>
<feature type="region of interest" description="Disordered" evidence="6">
    <location>
        <begin position="1"/>
        <end position="96"/>
    </location>
</feature>
<dbReference type="eggNOG" id="ENOG502S8ZS">
    <property type="taxonomic scope" value="Eukaryota"/>
</dbReference>
<evidence type="ECO:0000313" key="7">
    <source>
        <dbReference type="EMBL" id="CBZ55595.1"/>
    </source>
</evidence>
<dbReference type="InterPro" id="IPR037212">
    <property type="entry name" value="Med7/Med21-like"/>
</dbReference>
<dbReference type="GO" id="GO:0016592">
    <property type="term" value="C:mediator complex"/>
    <property type="evidence" value="ECO:0007669"/>
    <property type="project" value="InterPro"/>
</dbReference>
<feature type="compositionally biased region" description="Basic and acidic residues" evidence="6">
    <location>
        <begin position="1"/>
        <end position="50"/>
    </location>
</feature>
<dbReference type="GeneID" id="13441008"/>
<protein>
    <recommendedName>
        <fullName evidence="9">Mediator complex subunit MED21</fullName>
    </recommendedName>
</protein>
<evidence type="ECO:0000256" key="5">
    <source>
        <dbReference type="SAM" id="Coils"/>
    </source>
</evidence>
<organism evidence="7 8">
    <name type="scientific">Neospora caninum (strain Liverpool)</name>
    <dbReference type="NCBI Taxonomy" id="572307"/>
    <lineage>
        <taxon>Eukaryota</taxon>
        <taxon>Sar</taxon>
        <taxon>Alveolata</taxon>
        <taxon>Apicomplexa</taxon>
        <taxon>Conoidasida</taxon>
        <taxon>Coccidia</taxon>
        <taxon>Eucoccidiorida</taxon>
        <taxon>Eimeriorina</taxon>
        <taxon>Sarcocystidae</taxon>
        <taxon>Neospora</taxon>
    </lineage>
</organism>
<dbReference type="InParanoid" id="F0VPE9"/>
<name>F0VPE9_NEOCL</name>
<keyword evidence="8" id="KW-1185">Reference proteome</keyword>
<evidence type="ECO:0000256" key="3">
    <source>
        <dbReference type="ARBA" id="ARBA00023163"/>
    </source>
</evidence>
<evidence type="ECO:0008006" key="9">
    <source>
        <dbReference type="Google" id="ProtNLM"/>
    </source>
</evidence>
<proteinExistence type="predicted"/>
<dbReference type="VEuPathDB" id="ToxoDB:NCLIV_060200"/>
<evidence type="ECO:0000256" key="2">
    <source>
        <dbReference type="ARBA" id="ARBA00023015"/>
    </source>
</evidence>
<feature type="coiled-coil region" evidence="5">
    <location>
        <begin position="186"/>
        <end position="227"/>
    </location>
</feature>
<evidence type="ECO:0000256" key="4">
    <source>
        <dbReference type="ARBA" id="ARBA00023242"/>
    </source>
</evidence>
<feature type="compositionally biased region" description="Low complexity" evidence="6">
    <location>
        <begin position="132"/>
        <end position="141"/>
    </location>
</feature>